<keyword evidence="3" id="KW-1185">Reference proteome</keyword>
<gene>
    <name evidence="2" type="ORF">CROQUDRAFT_87176</name>
</gene>
<evidence type="ECO:0000313" key="2">
    <source>
        <dbReference type="EMBL" id="KAG0151057.1"/>
    </source>
</evidence>
<dbReference type="AlphaFoldDB" id="A0A9P6TG41"/>
<evidence type="ECO:0000313" key="3">
    <source>
        <dbReference type="Proteomes" id="UP000886653"/>
    </source>
</evidence>
<evidence type="ECO:0000256" key="1">
    <source>
        <dbReference type="SAM" id="Phobius"/>
    </source>
</evidence>
<dbReference type="EMBL" id="MU167215">
    <property type="protein sequence ID" value="KAG0151057.1"/>
    <property type="molecule type" value="Genomic_DNA"/>
</dbReference>
<sequence length="156" mass="17665">MLIDFTQSEFESLVLVLVLALFVLLSSCLFTTIVLHHPTLKTKEHEQQQQQHFRSKPPRSSFVHYQTSLSAANSYRPLPIQLVQSSPQSHNTPHTQNLPLQLFGRYARLVSRQNCLYLSGHPGCLLNLHPSASFCVPSTSIYLLLLAFLDHNTTLN</sequence>
<keyword evidence="1" id="KW-1133">Transmembrane helix</keyword>
<keyword evidence="1" id="KW-0812">Transmembrane</keyword>
<protein>
    <submittedName>
        <fullName evidence="2">Uncharacterized protein</fullName>
    </submittedName>
</protein>
<proteinExistence type="predicted"/>
<organism evidence="2 3">
    <name type="scientific">Cronartium quercuum f. sp. fusiforme G11</name>
    <dbReference type="NCBI Taxonomy" id="708437"/>
    <lineage>
        <taxon>Eukaryota</taxon>
        <taxon>Fungi</taxon>
        <taxon>Dikarya</taxon>
        <taxon>Basidiomycota</taxon>
        <taxon>Pucciniomycotina</taxon>
        <taxon>Pucciniomycetes</taxon>
        <taxon>Pucciniales</taxon>
        <taxon>Coleosporiaceae</taxon>
        <taxon>Cronartium</taxon>
    </lineage>
</organism>
<feature type="transmembrane region" description="Helical" evidence="1">
    <location>
        <begin position="12"/>
        <end position="35"/>
    </location>
</feature>
<keyword evidence="1" id="KW-0472">Membrane</keyword>
<comment type="caution">
    <text evidence="2">The sequence shown here is derived from an EMBL/GenBank/DDBJ whole genome shotgun (WGS) entry which is preliminary data.</text>
</comment>
<name>A0A9P6TG41_9BASI</name>
<dbReference type="Proteomes" id="UP000886653">
    <property type="component" value="Unassembled WGS sequence"/>
</dbReference>
<reference evidence="2" key="1">
    <citation type="submission" date="2013-11" db="EMBL/GenBank/DDBJ databases">
        <title>Genome sequence of the fusiform rust pathogen reveals effectors for host alternation and coevolution with pine.</title>
        <authorList>
            <consortium name="DOE Joint Genome Institute"/>
            <person name="Smith K."/>
            <person name="Pendleton A."/>
            <person name="Kubisiak T."/>
            <person name="Anderson C."/>
            <person name="Salamov A."/>
            <person name="Aerts A."/>
            <person name="Riley R."/>
            <person name="Clum A."/>
            <person name="Lindquist E."/>
            <person name="Ence D."/>
            <person name="Campbell M."/>
            <person name="Kronenberg Z."/>
            <person name="Feau N."/>
            <person name="Dhillon B."/>
            <person name="Hamelin R."/>
            <person name="Burleigh J."/>
            <person name="Smith J."/>
            <person name="Yandell M."/>
            <person name="Nelson C."/>
            <person name="Grigoriev I."/>
            <person name="Davis J."/>
        </authorList>
    </citation>
    <scope>NUCLEOTIDE SEQUENCE</scope>
    <source>
        <strain evidence="2">G11</strain>
    </source>
</reference>
<accession>A0A9P6TG41</accession>